<dbReference type="SUPFAM" id="SSF53067">
    <property type="entry name" value="Actin-like ATPase domain"/>
    <property type="match status" value="2"/>
</dbReference>
<keyword evidence="3" id="KW-0143">Chaperone</keyword>
<dbReference type="InterPro" id="IPR013126">
    <property type="entry name" value="Hsp_70_fam"/>
</dbReference>
<dbReference type="PANTHER" id="PTHR34512">
    <property type="entry name" value="CELL SURFACE PROTEIN"/>
    <property type="match status" value="1"/>
</dbReference>
<feature type="domain" description="Pyrrolo-quinoline quinone repeat" evidence="4">
    <location>
        <begin position="506"/>
        <end position="637"/>
    </location>
</feature>
<dbReference type="InterPro" id="IPR011047">
    <property type="entry name" value="Quinoprotein_ADH-like_sf"/>
</dbReference>
<dbReference type="PRINTS" id="PR00301">
    <property type="entry name" value="HEATSHOCK70"/>
</dbReference>
<dbReference type="InterPro" id="IPR043129">
    <property type="entry name" value="ATPase_NBD"/>
</dbReference>
<evidence type="ECO:0000256" key="2">
    <source>
        <dbReference type="ARBA" id="ARBA00022840"/>
    </source>
</evidence>
<dbReference type="InterPro" id="IPR002372">
    <property type="entry name" value="PQQ_rpt_dom"/>
</dbReference>
<keyword evidence="2" id="KW-0067">ATP-binding</keyword>
<dbReference type="Gene3D" id="2.40.10.480">
    <property type="match status" value="1"/>
</dbReference>
<dbReference type="Pfam" id="PF13360">
    <property type="entry name" value="PQQ_2"/>
    <property type="match status" value="2"/>
</dbReference>
<dbReference type="SMART" id="SM00564">
    <property type="entry name" value="PQQ"/>
    <property type="match status" value="7"/>
</dbReference>
<dbReference type="SUPFAM" id="SSF50998">
    <property type="entry name" value="Quinoprotein alcohol dehydrogenase-like"/>
    <property type="match status" value="1"/>
</dbReference>
<dbReference type="Gene3D" id="2.40.128.630">
    <property type="match status" value="1"/>
</dbReference>
<keyword evidence="6" id="KW-1185">Reference proteome</keyword>
<protein>
    <submittedName>
        <fullName evidence="5">PQQ-binding-like beta-propeller repeat protein</fullName>
    </submittedName>
</protein>
<accession>A0ABV6U4K4</accession>
<evidence type="ECO:0000256" key="3">
    <source>
        <dbReference type="ARBA" id="ARBA00023186"/>
    </source>
</evidence>
<dbReference type="Gene3D" id="3.30.420.40">
    <property type="match status" value="2"/>
</dbReference>
<evidence type="ECO:0000313" key="5">
    <source>
        <dbReference type="EMBL" id="MFC0863371.1"/>
    </source>
</evidence>
<dbReference type="PANTHER" id="PTHR34512:SF30">
    <property type="entry name" value="OUTER MEMBRANE PROTEIN ASSEMBLY FACTOR BAMB"/>
    <property type="match status" value="1"/>
</dbReference>
<keyword evidence="1" id="KW-0547">Nucleotide-binding</keyword>
<dbReference type="EMBL" id="JBHMQT010000032">
    <property type="protein sequence ID" value="MFC0863371.1"/>
    <property type="molecule type" value="Genomic_DNA"/>
</dbReference>
<feature type="domain" description="Pyrrolo-quinoline quinone repeat" evidence="4">
    <location>
        <begin position="660"/>
        <end position="751"/>
    </location>
</feature>
<dbReference type="Pfam" id="PF00012">
    <property type="entry name" value="HSP70"/>
    <property type="match status" value="1"/>
</dbReference>
<sequence>MAGWTLAIDFGTCFTTVATAEGGRVEIVEVENSRYLPSLVCLGEDGGLMVGRAAVSRAAIHPELAEPVPKRALLGAPYVRLGHRDAPVIDLVAAVLTKASGEAVRRRGRQAPDAVIMTHPAAWGETERALLSQAAKRAGLCRSSPGRPGPGRPSFMPEPVAAAARYTTDSTPVGGHVAVFDFGGGTLDTAVLRRTATGFELAGPPGGDPHLGGLDLDEALLALVEEEAGRVDPQAWDALVTGDSLRSKRARAQLRRDVTEAKEALSDHLAYSIVPDGFAAPIRISRAAFEARIDNLLARGVEELLVTVEQAGITPADLAAVFLTGGSSRVPRVAYLIADMLGVTPAVQDDPKCVVVLGALRDMTPAPAAVPRPRILTAQTAYRAGRVPPEPVPARPAAHTALARMAALPWKATHGAGGRVLAAREGMVYVGGARITGYDSETGIPVWSSRDTPLLERLALSGNTLYGRAGDALLALDAGSGGPRWAYRASGTVVPAGDVVYVHDSGRLLALGADSGRLIWHRSAGAHGIADPGEGVVYAAERTEVTALDAKTGDVLWRFRRASRTAPAVLGGVLYGTGDGKLFALDAGTGELRWEVASGPGTPILTDDTVVIAGGGGSVASYDPRTGRLRWKATASARTPLPPSAGSGVVCVQEDAGCLCLDAADGRVRWRARGVRGVPIVAADAAYAVVASPGRTSLGALDLASGAVRWAIDLGRAAVAEPLLMDGLLHTLTATTGSTSTVLAIDAATGRI</sequence>
<dbReference type="Gene3D" id="2.130.10.10">
    <property type="entry name" value="YVTN repeat-like/Quinoprotein amine dehydrogenase"/>
    <property type="match status" value="1"/>
</dbReference>
<organism evidence="5 6">
    <name type="scientific">Sphaerimonospora cavernae</name>
    <dbReference type="NCBI Taxonomy" id="1740611"/>
    <lineage>
        <taxon>Bacteria</taxon>
        <taxon>Bacillati</taxon>
        <taxon>Actinomycetota</taxon>
        <taxon>Actinomycetes</taxon>
        <taxon>Streptosporangiales</taxon>
        <taxon>Streptosporangiaceae</taxon>
        <taxon>Sphaerimonospora</taxon>
    </lineage>
</organism>
<reference evidence="5 6" key="1">
    <citation type="submission" date="2024-09" db="EMBL/GenBank/DDBJ databases">
        <authorList>
            <person name="Sun Q."/>
            <person name="Mori K."/>
        </authorList>
    </citation>
    <scope>NUCLEOTIDE SEQUENCE [LARGE SCALE GENOMIC DNA]</scope>
    <source>
        <strain evidence="5 6">TBRC 1851</strain>
    </source>
</reference>
<proteinExistence type="predicted"/>
<dbReference type="RefSeq" id="WP_394301525.1">
    <property type="nucleotide sequence ID" value="NZ_JBHMQT010000032.1"/>
</dbReference>
<evidence type="ECO:0000256" key="1">
    <source>
        <dbReference type="ARBA" id="ARBA00022741"/>
    </source>
</evidence>
<comment type="caution">
    <text evidence="5">The sequence shown here is derived from an EMBL/GenBank/DDBJ whole genome shotgun (WGS) entry which is preliminary data.</text>
</comment>
<evidence type="ECO:0000259" key="4">
    <source>
        <dbReference type="Pfam" id="PF13360"/>
    </source>
</evidence>
<dbReference type="Gene3D" id="3.90.640.10">
    <property type="entry name" value="Actin, Chain A, domain 4"/>
    <property type="match status" value="1"/>
</dbReference>
<evidence type="ECO:0000313" key="6">
    <source>
        <dbReference type="Proteomes" id="UP001589870"/>
    </source>
</evidence>
<name>A0ABV6U4K4_9ACTN</name>
<dbReference type="Proteomes" id="UP001589870">
    <property type="component" value="Unassembled WGS sequence"/>
</dbReference>
<dbReference type="InterPro" id="IPR015943">
    <property type="entry name" value="WD40/YVTN_repeat-like_dom_sf"/>
</dbReference>
<gene>
    <name evidence="5" type="ORF">ACFHYQ_13815</name>
</gene>
<dbReference type="InterPro" id="IPR018391">
    <property type="entry name" value="PQQ_b-propeller_rpt"/>
</dbReference>